<name>A0A1M4YC68_9BACT</name>
<feature type="chain" id="PRO_5012815809" description="Type 9 secretion system plug protein N-terminal domain-containing protein" evidence="1">
    <location>
        <begin position="21"/>
        <end position="420"/>
    </location>
</feature>
<reference evidence="3 4" key="1">
    <citation type="submission" date="2016-11" db="EMBL/GenBank/DDBJ databases">
        <authorList>
            <person name="Jaros S."/>
            <person name="Januszkiewicz K."/>
            <person name="Wedrychowicz H."/>
        </authorList>
    </citation>
    <scope>NUCLEOTIDE SEQUENCE [LARGE SCALE GENOMIC DNA]</scope>
    <source>
        <strain evidence="3 4">DSM 26897</strain>
    </source>
</reference>
<feature type="signal peptide" evidence="1">
    <location>
        <begin position="1"/>
        <end position="20"/>
    </location>
</feature>
<dbReference type="Proteomes" id="UP000184368">
    <property type="component" value="Unassembled WGS sequence"/>
</dbReference>
<evidence type="ECO:0000313" key="4">
    <source>
        <dbReference type="Proteomes" id="UP000184368"/>
    </source>
</evidence>
<dbReference type="STRING" id="1302690.BUE76_15290"/>
<sequence length="420" mass="48302">MKRIACFILFLFLLATHWSAAQNIHSIKLFRTGDQTTFPILQLGGSDLLELHFDDLDADIKNYYYAFQLCNADWSPALWNTFDYIKGFQNVRITTYRNSSLSNTRYTHYQAQLPDRNSVPTRSGNYILKVFLNGDTSKTVFRRRFVVTDNKVTVGAQVQQPFNAKLYRSGQKLVVAVNTDARVKVMSPTDLKVVVLQNNNWTTSFGIDRPTIYRNNYYEYSDEAFTALPSIREFRWSDLRSFRLQSERVQDIQVVGNKTSVTINPDKTRADLGYVYYRDLNGSYTLEPLENINPFWQTDYASVRFSYFPPENKVLPGQDLYIFGEFTNWAADTSALMQFNAERGAYEKTLLLKQGYYSYAYATMPAGKKVFPDFTQTEGNFWNAENSYTILVYFRPFGARADELIGATTVNSLVARPGGL</sequence>
<evidence type="ECO:0000259" key="2">
    <source>
        <dbReference type="Pfam" id="PF17116"/>
    </source>
</evidence>
<proteinExistence type="predicted"/>
<organism evidence="3 4">
    <name type="scientific">Cnuella takakiae</name>
    <dbReference type="NCBI Taxonomy" id="1302690"/>
    <lineage>
        <taxon>Bacteria</taxon>
        <taxon>Pseudomonadati</taxon>
        <taxon>Bacteroidota</taxon>
        <taxon>Chitinophagia</taxon>
        <taxon>Chitinophagales</taxon>
        <taxon>Chitinophagaceae</taxon>
        <taxon>Cnuella</taxon>
    </lineage>
</organism>
<evidence type="ECO:0000256" key="1">
    <source>
        <dbReference type="SAM" id="SignalP"/>
    </source>
</evidence>
<evidence type="ECO:0000313" key="3">
    <source>
        <dbReference type="EMBL" id="SHF03112.1"/>
    </source>
</evidence>
<keyword evidence="1" id="KW-0732">Signal</keyword>
<accession>A0A1M4YC68</accession>
<protein>
    <recommendedName>
        <fullName evidence="2">Type 9 secretion system plug protein N-terminal domain-containing protein</fullName>
    </recommendedName>
</protein>
<dbReference type="AlphaFoldDB" id="A0A1M4YC68"/>
<keyword evidence="4" id="KW-1185">Reference proteome</keyword>
<dbReference type="EMBL" id="FQUO01000004">
    <property type="protein sequence ID" value="SHF03112.1"/>
    <property type="molecule type" value="Genomic_DNA"/>
</dbReference>
<dbReference type="RefSeq" id="WP_073041402.1">
    <property type="nucleotide sequence ID" value="NZ_FQUO01000004.1"/>
</dbReference>
<dbReference type="InterPro" id="IPR031345">
    <property type="entry name" value="T9SS_Plug_N"/>
</dbReference>
<dbReference type="InterPro" id="IPR013783">
    <property type="entry name" value="Ig-like_fold"/>
</dbReference>
<feature type="domain" description="Type 9 secretion system plug protein N-terminal" evidence="2">
    <location>
        <begin position="24"/>
        <end position="148"/>
    </location>
</feature>
<gene>
    <name evidence="3" type="ORF">SAMN05444008_104225</name>
</gene>
<dbReference type="Gene3D" id="2.60.40.10">
    <property type="entry name" value="Immunoglobulins"/>
    <property type="match status" value="1"/>
</dbReference>
<dbReference type="Pfam" id="PF17116">
    <property type="entry name" value="T9SS_plug_1st"/>
    <property type="match status" value="1"/>
</dbReference>
<dbReference type="OrthoDB" id="1522602at2"/>